<reference evidence="1" key="1">
    <citation type="journal article" date="2021" name="Proc. Natl. Acad. Sci. U.S.A.">
        <title>A Catalog of Tens of Thousands of Viruses from Human Metagenomes Reveals Hidden Associations with Chronic Diseases.</title>
        <authorList>
            <person name="Tisza M.J."/>
            <person name="Buck C.B."/>
        </authorList>
    </citation>
    <scope>NUCLEOTIDE SEQUENCE</scope>
    <source>
        <strain evidence="1">Ctxqo3</strain>
    </source>
</reference>
<evidence type="ECO:0000313" key="1">
    <source>
        <dbReference type="EMBL" id="DAF56216.1"/>
    </source>
</evidence>
<accession>A0A8S5SZA3</accession>
<protein>
    <submittedName>
        <fullName evidence="1">Uncharacterized protein</fullName>
    </submittedName>
</protein>
<sequence length="36" mass="4212">MFKNICLKSVEKSIKKSCRKNGKLLHDMVYSGLKRK</sequence>
<name>A0A8S5SZA3_9CAUD</name>
<dbReference type="EMBL" id="BK032710">
    <property type="protein sequence ID" value="DAF56216.1"/>
    <property type="molecule type" value="Genomic_DNA"/>
</dbReference>
<organism evidence="1">
    <name type="scientific">Podoviridae sp. ctxqo3</name>
    <dbReference type="NCBI Taxonomy" id="2827755"/>
    <lineage>
        <taxon>Viruses</taxon>
        <taxon>Duplodnaviria</taxon>
        <taxon>Heunggongvirae</taxon>
        <taxon>Uroviricota</taxon>
        <taxon>Caudoviricetes</taxon>
    </lineage>
</organism>
<proteinExistence type="predicted"/>